<dbReference type="PANTHER" id="PTHR32089">
    <property type="entry name" value="METHYL-ACCEPTING CHEMOTAXIS PROTEIN MCPB"/>
    <property type="match status" value="1"/>
</dbReference>
<dbReference type="InterPro" id="IPR004089">
    <property type="entry name" value="MCPsignal_dom"/>
</dbReference>
<dbReference type="PRINTS" id="PR00260">
    <property type="entry name" value="CHEMTRNSDUCR"/>
</dbReference>
<evidence type="ECO:0000256" key="2">
    <source>
        <dbReference type="ARBA" id="ARBA00022692"/>
    </source>
</evidence>
<accession>A0ABS7ZNP2</accession>
<dbReference type="SMART" id="SM00304">
    <property type="entry name" value="HAMP"/>
    <property type="match status" value="1"/>
</dbReference>
<gene>
    <name evidence="11" type="ORF">I9W95_06770</name>
</gene>
<keyword evidence="4 8" id="KW-0472">Membrane</keyword>
<name>A0ABS7ZNP2_9GAMM</name>
<dbReference type="InterPro" id="IPR004090">
    <property type="entry name" value="Chemotax_Me-accpt_rcpt"/>
</dbReference>
<evidence type="ECO:0000256" key="6">
    <source>
        <dbReference type="ARBA" id="ARBA00029447"/>
    </source>
</evidence>
<proteinExistence type="inferred from homology"/>
<dbReference type="CDD" id="cd06225">
    <property type="entry name" value="HAMP"/>
    <property type="match status" value="1"/>
</dbReference>
<dbReference type="Pfam" id="PF00672">
    <property type="entry name" value="HAMP"/>
    <property type="match status" value="1"/>
</dbReference>
<dbReference type="PROSITE" id="PS50885">
    <property type="entry name" value="HAMP"/>
    <property type="match status" value="1"/>
</dbReference>
<evidence type="ECO:0000313" key="12">
    <source>
        <dbReference type="Proteomes" id="UP000714380"/>
    </source>
</evidence>
<dbReference type="Pfam" id="PF00015">
    <property type="entry name" value="MCPsignal"/>
    <property type="match status" value="1"/>
</dbReference>
<keyword evidence="2 8" id="KW-0812">Transmembrane</keyword>
<sequence>MTQSILRNLLFAFLGFGIAMGAIFPLYAAFFVDFLPGMKGWFIIGCLVAGTSIGIINYLLLKRLLIRRLQQIAQVVNSVNRRDLSQRCDIQSDDVIGEIIASFNLMSDTLCQVIRKLQGDSQSLADGVNVITSNIHANTQSMVQQQDGIRSATQAITELTGLANTVSHIADDTASQINSTSQKAQEGRRNLGIALQTLRDLDDTAAQSATTVSEVQNSSQSIAAMVQVIEDISEQTNLLALNAAIEAARAGEQGRGFAVVADEVRTLAQRTQEATVDIQGLINALRQSSERMIRSAQLTREKTAGSLTQTEEATQRLGEIATAMLDTAASVETLVSNAADQDQQAQAVKTAMDKNLMLSQASRERAEHSLKNSAHIEGVAASLKELTSSFRC</sequence>
<dbReference type="SUPFAM" id="SSF58104">
    <property type="entry name" value="Methyl-accepting chemotaxis protein (MCP) signaling domain"/>
    <property type="match status" value="1"/>
</dbReference>
<organism evidence="11 12">
    <name type="scientific">Thalassolituus marinus</name>
    <dbReference type="NCBI Taxonomy" id="671053"/>
    <lineage>
        <taxon>Bacteria</taxon>
        <taxon>Pseudomonadati</taxon>
        <taxon>Pseudomonadota</taxon>
        <taxon>Gammaproteobacteria</taxon>
        <taxon>Oceanospirillales</taxon>
        <taxon>Oceanospirillaceae</taxon>
        <taxon>Thalassolituus</taxon>
    </lineage>
</organism>
<evidence type="ECO:0000313" key="11">
    <source>
        <dbReference type="EMBL" id="MCA6063307.1"/>
    </source>
</evidence>
<evidence type="ECO:0000256" key="5">
    <source>
        <dbReference type="ARBA" id="ARBA00023224"/>
    </source>
</evidence>
<dbReference type="Proteomes" id="UP000714380">
    <property type="component" value="Unassembled WGS sequence"/>
</dbReference>
<evidence type="ECO:0000256" key="1">
    <source>
        <dbReference type="ARBA" id="ARBA00004141"/>
    </source>
</evidence>
<feature type="domain" description="HAMP" evidence="10">
    <location>
        <begin position="63"/>
        <end position="115"/>
    </location>
</feature>
<dbReference type="InterPro" id="IPR003660">
    <property type="entry name" value="HAMP_dom"/>
</dbReference>
<evidence type="ECO:0000256" key="4">
    <source>
        <dbReference type="ARBA" id="ARBA00023136"/>
    </source>
</evidence>
<keyword evidence="5 7" id="KW-0807">Transducer</keyword>
<protein>
    <submittedName>
        <fullName evidence="11">Methyl-accepting chemotaxis protein</fullName>
    </submittedName>
</protein>
<keyword evidence="12" id="KW-1185">Reference proteome</keyword>
<dbReference type="SMART" id="SM00283">
    <property type="entry name" value="MA"/>
    <property type="match status" value="1"/>
</dbReference>
<comment type="caution">
    <text evidence="11">The sequence shown here is derived from an EMBL/GenBank/DDBJ whole genome shotgun (WGS) entry which is preliminary data.</text>
</comment>
<reference evidence="11 12" key="1">
    <citation type="submission" date="2020-12" db="EMBL/GenBank/DDBJ databases">
        <title>Novel Thalassolituus-related marine hydrocarbonoclastic bacteria mediated algae-derived hydrocarbons mineralization in twilight zone of the northern South China Sea.</title>
        <authorList>
            <person name="Dong C."/>
        </authorList>
    </citation>
    <scope>NUCLEOTIDE SEQUENCE [LARGE SCALE GENOMIC DNA]</scope>
    <source>
        <strain evidence="11 12">IMCC1826</strain>
    </source>
</reference>
<feature type="transmembrane region" description="Helical" evidence="8">
    <location>
        <begin position="40"/>
        <end position="61"/>
    </location>
</feature>
<dbReference type="EMBL" id="JAEDAH010000032">
    <property type="protein sequence ID" value="MCA6063307.1"/>
    <property type="molecule type" value="Genomic_DNA"/>
</dbReference>
<feature type="domain" description="Methyl-accepting transducer" evidence="9">
    <location>
        <begin position="120"/>
        <end position="380"/>
    </location>
</feature>
<evidence type="ECO:0000259" key="9">
    <source>
        <dbReference type="PROSITE" id="PS50111"/>
    </source>
</evidence>
<evidence type="ECO:0000256" key="3">
    <source>
        <dbReference type="ARBA" id="ARBA00022989"/>
    </source>
</evidence>
<comment type="subcellular location">
    <subcellularLocation>
        <location evidence="1">Membrane</location>
        <topology evidence="1">Multi-pass membrane protein</topology>
    </subcellularLocation>
</comment>
<dbReference type="RefSeq" id="WP_225673185.1">
    <property type="nucleotide sequence ID" value="NZ_JAEDAH010000032.1"/>
</dbReference>
<dbReference type="PANTHER" id="PTHR32089:SF119">
    <property type="entry name" value="METHYL-ACCEPTING CHEMOTAXIS PROTEIN CTPL"/>
    <property type="match status" value="1"/>
</dbReference>
<dbReference type="PROSITE" id="PS50111">
    <property type="entry name" value="CHEMOTAXIS_TRANSDUC_2"/>
    <property type="match status" value="1"/>
</dbReference>
<comment type="similarity">
    <text evidence="6">Belongs to the methyl-accepting chemotaxis (MCP) protein family.</text>
</comment>
<keyword evidence="3 8" id="KW-1133">Transmembrane helix</keyword>
<dbReference type="Gene3D" id="1.10.287.950">
    <property type="entry name" value="Methyl-accepting chemotaxis protein"/>
    <property type="match status" value="1"/>
</dbReference>
<evidence type="ECO:0000256" key="7">
    <source>
        <dbReference type="PROSITE-ProRule" id="PRU00284"/>
    </source>
</evidence>
<feature type="transmembrane region" description="Helical" evidence="8">
    <location>
        <begin position="9"/>
        <end position="28"/>
    </location>
</feature>
<evidence type="ECO:0000256" key="8">
    <source>
        <dbReference type="SAM" id="Phobius"/>
    </source>
</evidence>
<evidence type="ECO:0000259" key="10">
    <source>
        <dbReference type="PROSITE" id="PS50885"/>
    </source>
</evidence>